<evidence type="ECO:0000313" key="1">
    <source>
        <dbReference type="EMBL" id="EDO08219.1"/>
    </source>
</evidence>
<evidence type="ECO:0008006" key="3">
    <source>
        <dbReference type="Google" id="ProtNLM"/>
    </source>
</evidence>
<dbReference type="OMA" id="ENQAITI"/>
<dbReference type="PANTHER" id="PTHR21228:SF40">
    <property type="entry name" value="LD45607P"/>
    <property type="match status" value="1"/>
</dbReference>
<dbReference type="Proteomes" id="UP000002173">
    <property type="component" value="Chromosome 3"/>
</dbReference>
<proteinExistence type="predicted"/>
<dbReference type="InParanoid" id="A7ANT5"/>
<dbReference type="GO" id="GO:0000963">
    <property type="term" value="P:mitochondrial RNA processing"/>
    <property type="evidence" value="ECO:0007669"/>
    <property type="project" value="TreeGrafter"/>
</dbReference>
<dbReference type="GO" id="GO:0035770">
    <property type="term" value="C:ribonucleoprotein granule"/>
    <property type="evidence" value="ECO:0007669"/>
    <property type="project" value="TreeGrafter"/>
</dbReference>
<dbReference type="GO" id="GO:0044528">
    <property type="term" value="P:regulation of mitochondrial mRNA stability"/>
    <property type="evidence" value="ECO:0007669"/>
    <property type="project" value="TreeGrafter"/>
</dbReference>
<dbReference type="GO" id="GO:0005759">
    <property type="term" value="C:mitochondrial matrix"/>
    <property type="evidence" value="ECO:0007669"/>
    <property type="project" value="TreeGrafter"/>
</dbReference>
<dbReference type="VEuPathDB" id="PiroplasmaDB:BBOV_III006580"/>
<dbReference type="GO" id="GO:0003723">
    <property type="term" value="F:RNA binding"/>
    <property type="evidence" value="ECO:0007669"/>
    <property type="project" value="TreeGrafter"/>
</dbReference>
<protein>
    <recommendedName>
        <fullName evidence="3">RAP domain-containing protein</fullName>
    </recommendedName>
</protein>
<dbReference type="AlphaFoldDB" id="A7ANT5"/>
<gene>
    <name evidence="1" type="ORF">BBOV_III006580</name>
</gene>
<dbReference type="PANTHER" id="PTHR21228">
    <property type="entry name" value="FAST LEU-RICH DOMAIN-CONTAINING"/>
    <property type="match status" value="1"/>
</dbReference>
<dbReference type="InterPro" id="IPR050870">
    <property type="entry name" value="FAST_kinase"/>
</dbReference>
<dbReference type="STRING" id="5865.A7ANT5"/>
<sequence>MLTSKTLRMKQRLVPVLYNPGTKNSLKVYHLQEYARYRAGLLPSPTPNDVTLPTRRTKTDSSKDLPFFRKIDDWQQLVAEVDVVAKQLSPMQLLATAIAYWRLGRVGRAQWKRLCSATARHAYGPHANITGISSSEVSLILCCYARVFNKPVHSSTSLLRWLVQDVGQLNERDVCMVLFYMRKMRCITPKLETEESRGYAAIFRAIILGLAPEGGNKLPKFSPGGLACLVSNLAYIGHAPWNIIYYACNNIRKRAAELDAKTIALHCRSLALLKLPEKGTLKAFSTLISKKRKLDTATITCVLYSYAKLKFRPRNNFSELLDQVHKGIFMFQDHEVAQIAFAMGQLGYRIPKVYESFFEFIKVGHRINRIMVPQDRVEHQNPQNITMLMQSFAKVGIYNAHVVDLLVKQAMSTLDAFTLPHCIAMLDACAVLGHFDRNLYQSILANITKLSEDNPSEATINQLNRIMYCIRHEYPSFIDELPRTSQVLINLYQGNFAVPASTEVCTGFHKIYSTIQRICDLYECLKELGIPYESSAAKSCLGCLSRGCIVPSDERASGNDTAEK</sequence>
<reference evidence="1 2" key="1">
    <citation type="journal article" date="2007" name="PLoS Pathog.">
        <title>Genome sequence of Babesia bovis and comparative analysis of apicomplexan hemoprotozoa.</title>
        <authorList>
            <person name="Brayton K.A."/>
            <person name="Lau A.O.T."/>
            <person name="Herndon D.R."/>
            <person name="Hannick L."/>
            <person name="Kappmeyer L.S."/>
            <person name="Berens S.J."/>
            <person name="Bidwell S.L."/>
            <person name="Brown W.C."/>
            <person name="Crabtree J."/>
            <person name="Fadrosh D."/>
            <person name="Feldblum T."/>
            <person name="Forberger H.A."/>
            <person name="Haas B.J."/>
            <person name="Howell J.M."/>
            <person name="Khouri H."/>
            <person name="Koo H."/>
            <person name="Mann D.J."/>
            <person name="Norimine J."/>
            <person name="Paulsen I.T."/>
            <person name="Radune D."/>
            <person name="Ren Q."/>
            <person name="Smith R.K. Jr."/>
            <person name="Suarez C.E."/>
            <person name="White O."/>
            <person name="Wortman J.R."/>
            <person name="Knowles D.P. Jr."/>
            <person name="McElwain T.F."/>
            <person name="Nene V.M."/>
        </authorList>
    </citation>
    <scope>NUCLEOTIDE SEQUENCE [LARGE SCALE GENOMIC DNA]</scope>
    <source>
        <strain evidence="1">T2Bo</strain>
    </source>
</reference>
<organism evidence="1 2">
    <name type="scientific">Babesia bovis</name>
    <dbReference type="NCBI Taxonomy" id="5865"/>
    <lineage>
        <taxon>Eukaryota</taxon>
        <taxon>Sar</taxon>
        <taxon>Alveolata</taxon>
        <taxon>Apicomplexa</taxon>
        <taxon>Aconoidasida</taxon>
        <taxon>Piroplasmida</taxon>
        <taxon>Babesiidae</taxon>
        <taxon>Babesia</taxon>
    </lineage>
</organism>
<accession>A7ANT5</accession>
<dbReference type="EMBL" id="AAXT01000001">
    <property type="protein sequence ID" value="EDO08219.1"/>
    <property type="molecule type" value="Genomic_DNA"/>
</dbReference>
<name>A7ANT5_BABBO</name>
<evidence type="ECO:0000313" key="2">
    <source>
        <dbReference type="Proteomes" id="UP000002173"/>
    </source>
</evidence>
<comment type="caution">
    <text evidence="1">The sequence shown here is derived from an EMBL/GenBank/DDBJ whole genome shotgun (WGS) entry which is preliminary data.</text>
</comment>
<dbReference type="eggNOG" id="ENOG502QYFU">
    <property type="taxonomic scope" value="Eukaryota"/>
</dbReference>
<keyword evidence="2" id="KW-1185">Reference proteome</keyword>